<dbReference type="Gene3D" id="3.40.50.12780">
    <property type="entry name" value="N-terminal domain of ligase-like"/>
    <property type="match status" value="1"/>
</dbReference>
<organism evidence="4 5">
    <name type="scientific">Pseudocercospora musae</name>
    <dbReference type="NCBI Taxonomy" id="113226"/>
    <lineage>
        <taxon>Eukaryota</taxon>
        <taxon>Fungi</taxon>
        <taxon>Dikarya</taxon>
        <taxon>Ascomycota</taxon>
        <taxon>Pezizomycotina</taxon>
        <taxon>Dothideomycetes</taxon>
        <taxon>Dothideomycetidae</taxon>
        <taxon>Mycosphaerellales</taxon>
        <taxon>Mycosphaerellaceae</taxon>
        <taxon>Pseudocercospora</taxon>
    </lineage>
</organism>
<accession>A0A139I0F4</accession>
<evidence type="ECO:0000259" key="2">
    <source>
        <dbReference type="Pfam" id="PF00501"/>
    </source>
</evidence>
<dbReference type="STRING" id="113226.A0A139I0F4"/>
<evidence type="ECO:0000259" key="3">
    <source>
        <dbReference type="Pfam" id="PF13193"/>
    </source>
</evidence>
<name>A0A139I0F4_9PEZI</name>
<dbReference type="FunFam" id="3.30.300.30:FF:000007">
    <property type="entry name" value="4-coumarate--CoA ligase 2"/>
    <property type="match status" value="1"/>
</dbReference>
<feature type="domain" description="AMP-dependent synthetase/ligase" evidence="2">
    <location>
        <begin position="25"/>
        <end position="393"/>
    </location>
</feature>
<dbReference type="InterPro" id="IPR025110">
    <property type="entry name" value="AMP-bd_C"/>
</dbReference>
<dbReference type="SUPFAM" id="SSF56801">
    <property type="entry name" value="Acetyl-CoA synthetase-like"/>
    <property type="match status" value="1"/>
</dbReference>
<evidence type="ECO:0000256" key="1">
    <source>
        <dbReference type="ARBA" id="ARBA00006432"/>
    </source>
</evidence>
<dbReference type="GO" id="GO:0019748">
    <property type="term" value="P:secondary metabolic process"/>
    <property type="evidence" value="ECO:0007669"/>
    <property type="project" value="TreeGrafter"/>
</dbReference>
<dbReference type="PANTHER" id="PTHR24096:SF265">
    <property type="entry name" value="ENZYME, PUTATIVE (AFU_ORTHOLOGUE AFUA_5G14270)-RELATED"/>
    <property type="match status" value="1"/>
</dbReference>
<dbReference type="InterPro" id="IPR042099">
    <property type="entry name" value="ANL_N_sf"/>
</dbReference>
<dbReference type="Pfam" id="PF00501">
    <property type="entry name" value="AMP-binding"/>
    <property type="match status" value="1"/>
</dbReference>
<dbReference type="InterPro" id="IPR000873">
    <property type="entry name" value="AMP-dep_synth/lig_dom"/>
</dbReference>
<evidence type="ECO:0000313" key="4">
    <source>
        <dbReference type="EMBL" id="KXT08205.1"/>
    </source>
</evidence>
<protein>
    <recommendedName>
        <fullName evidence="6">AMP-dependent synthetase/ligase domain-containing protein</fullName>
    </recommendedName>
</protein>
<dbReference type="OrthoDB" id="6509636at2759"/>
<evidence type="ECO:0000313" key="5">
    <source>
        <dbReference type="Proteomes" id="UP000073492"/>
    </source>
</evidence>
<sequence length="548" mass="61240">MPWLSQWSYPLPEEDLLTWTFDHCDYDKDKPIYIDLENPSRTLSWTQSRTIVQQLIAGFHAAGLQPGDCVMIASFNDMMYCMLFLAVVGAGGIFTGSNPAYTQYEISHHAKTAKVKYIIVEPEFLPQILKGSEDLVEKKNIFIFNVRGQACPEGFRSWECLLRHGERDWIRFRGKDRCKKTAVARLTTSGTTGPPKMAVQSHYNATSWFTMASEISVPPWEVRNLYPLPLFHVATVPAVHCGPLRRGNTSYIMRRFELESFLAAVEKYEISLLGMVPPLVVAIINSSLRHKYSLKSVRRIGCGAAPLDKDSGEKLKELCASDCTFTQVLGSTETTGVFTLFYYPDEDNTGSVGNIWFPNSDVKLIDDSGNDVTDYNVQGELCVRGPSIIDGYFDNPKANAESWDQDGFYKTGDIVYCDGKTKKWYIVDRKKELIKVRGFQVAPPEVEGVLLSHPDIVDVAVIGLPAPANSDAELPRAYVVRAPGSKITEDDVHKLVAERLAAYKKLTGGVKFVQEVPKSASGKILKRVLREEAQQELASGAGWMRPKL</sequence>
<dbReference type="Proteomes" id="UP000073492">
    <property type="component" value="Unassembled WGS sequence"/>
</dbReference>
<dbReference type="CDD" id="cd05911">
    <property type="entry name" value="Firefly_Luc_like"/>
    <property type="match status" value="1"/>
</dbReference>
<dbReference type="InterPro" id="IPR045851">
    <property type="entry name" value="AMP-bd_C_sf"/>
</dbReference>
<dbReference type="GO" id="GO:0016405">
    <property type="term" value="F:CoA-ligase activity"/>
    <property type="evidence" value="ECO:0007669"/>
    <property type="project" value="TreeGrafter"/>
</dbReference>
<reference evidence="4 5" key="1">
    <citation type="submission" date="2015-07" db="EMBL/GenBank/DDBJ databases">
        <title>Comparative genomics of the Sigatoka disease complex on banana suggests a link between parallel evolutionary changes in Pseudocercospora fijiensis and Pseudocercospora eumusae and increased virulence on the banana host.</title>
        <authorList>
            <person name="Chang T.-C."/>
            <person name="Salvucci A."/>
            <person name="Crous P.W."/>
            <person name="Stergiopoulos I."/>
        </authorList>
    </citation>
    <scope>NUCLEOTIDE SEQUENCE [LARGE SCALE GENOMIC DNA]</scope>
    <source>
        <strain evidence="4 5">CBS 116634</strain>
    </source>
</reference>
<dbReference type="EMBL" id="LFZO01000477">
    <property type="protein sequence ID" value="KXT08205.1"/>
    <property type="molecule type" value="Genomic_DNA"/>
</dbReference>
<feature type="domain" description="AMP-binding enzyme C-terminal" evidence="3">
    <location>
        <begin position="445"/>
        <end position="523"/>
    </location>
</feature>
<dbReference type="Gene3D" id="3.30.300.30">
    <property type="match status" value="1"/>
</dbReference>
<dbReference type="AlphaFoldDB" id="A0A139I0F4"/>
<gene>
    <name evidence="4" type="ORF">AC579_3310</name>
</gene>
<comment type="similarity">
    <text evidence="1">Belongs to the ATP-dependent AMP-binding enzyme family.</text>
</comment>
<dbReference type="PANTHER" id="PTHR24096">
    <property type="entry name" value="LONG-CHAIN-FATTY-ACID--COA LIGASE"/>
    <property type="match status" value="1"/>
</dbReference>
<keyword evidence="5" id="KW-1185">Reference proteome</keyword>
<dbReference type="Pfam" id="PF13193">
    <property type="entry name" value="AMP-binding_C"/>
    <property type="match status" value="1"/>
</dbReference>
<evidence type="ECO:0008006" key="6">
    <source>
        <dbReference type="Google" id="ProtNLM"/>
    </source>
</evidence>
<comment type="caution">
    <text evidence="4">The sequence shown here is derived from an EMBL/GenBank/DDBJ whole genome shotgun (WGS) entry which is preliminary data.</text>
</comment>
<proteinExistence type="inferred from homology"/>